<feature type="transmembrane region" description="Helical" evidence="3">
    <location>
        <begin position="52"/>
        <end position="72"/>
    </location>
</feature>
<keyword evidence="1" id="KW-0175">Coiled coil</keyword>
<evidence type="ECO:0000256" key="1">
    <source>
        <dbReference type="SAM" id="Coils"/>
    </source>
</evidence>
<keyword evidence="6" id="KW-1185">Reference proteome</keyword>
<name>A0ABT8LGD6_9BACT</name>
<dbReference type="InterPro" id="IPR029016">
    <property type="entry name" value="GAF-like_dom_sf"/>
</dbReference>
<feature type="domain" description="GAF" evidence="4">
    <location>
        <begin position="260"/>
        <end position="410"/>
    </location>
</feature>
<dbReference type="InterPro" id="IPR003018">
    <property type="entry name" value="GAF"/>
</dbReference>
<feature type="transmembrane region" description="Helical" evidence="3">
    <location>
        <begin position="129"/>
        <end position="147"/>
    </location>
</feature>
<organism evidence="5 6">
    <name type="scientific">Agaribacillus aureus</name>
    <dbReference type="NCBI Taxonomy" id="3051825"/>
    <lineage>
        <taxon>Bacteria</taxon>
        <taxon>Pseudomonadati</taxon>
        <taxon>Bacteroidota</taxon>
        <taxon>Cytophagia</taxon>
        <taxon>Cytophagales</taxon>
        <taxon>Splendidivirgaceae</taxon>
        <taxon>Agaribacillus</taxon>
    </lineage>
</organism>
<dbReference type="SUPFAM" id="SSF55781">
    <property type="entry name" value="GAF domain-like"/>
    <property type="match status" value="1"/>
</dbReference>
<evidence type="ECO:0000313" key="6">
    <source>
        <dbReference type="Proteomes" id="UP001172083"/>
    </source>
</evidence>
<proteinExistence type="predicted"/>
<feature type="transmembrane region" description="Helical" evidence="3">
    <location>
        <begin position="172"/>
        <end position="195"/>
    </location>
</feature>
<evidence type="ECO:0000256" key="2">
    <source>
        <dbReference type="SAM" id="MobiDB-lite"/>
    </source>
</evidence>
<dbReference type="RefSeq" id="WP_346760766.1">
    <property type="nucleotide sequence ID" value="NZ_JAUJEB010000006.1"/>
</dbReference>
<evidence type="ECO:0000259" key="4">
    <source>
        <dbReference type="SMART" id="SM00065"/>
    </source>
</evidence>
<feature type="compositionally biased region" description="Basic and acidic residues" evidence="2">
    <location>
        <begin position="416"/>
        <end position="434"/>
    </location>
</feature>
<feature type="transmembrane region" description="Helical" evidence="3">
    <location>
        <begin position="21"/>
        <end position="46"/>
    </location>
</feature>
<keyword evidence="3" id="KW-1133">Transmembrane helix</keyword>
<keyword evidence="3" id="KW-0472">Membrane</keyword>
<evidence type="ECO:0000313" key="5">
    <source>
        <dbReference type="EMBL" id="MDN5215436.1"/>
    </source>
</evidence>
<dbReference type="Proteomes" id="UP001172083">
    <property type="component" value="Unassembled WGS sequence"/>
</dbReference>
<evidence type="ECO:0000256" key="3">
    <source>
        <dbReference type="SAM" id="Phobius"/>
    </source>
</evidence>
<dbReference type="Gene3D" id="3.30.450.40">
    <property type="match status" value="1"/>
</dbReference>
<sequence>MMKRIIEVGLNHDMPDYIKKRIVPTNIITLLLLFIVATPFTIITLIFLPPLWLFPGAGIITCIGVLIANSLGGIKYSRFFVAALPVYEICLYNAYIRPPGETPIVGFFLIALGFVMVTLLVFDLREIRAIIFTGTGCAVPIIFWPLISEVLTLSPEQLTEAAGYIEMLKTGWLNYVTVTAGVIVAYGSMVGLAFINKGAEKESEMARSEAEEKNKALESQQKELEENLKKVEEAQAEEKKRNWAIEGIANIAEILRSNKDSEEIFDNTISMIVNYTKSNQGGLFIVDRNEIEAESKAKIKLQSCYAYSRKKYMEQEYEEGQGLVGQAYLEGEYIHMTKIPTNYINITSGLGEATPSSLLIMPLKVNDIIEGIIEIAAFSTYEDYQIEFIEKLGENIASYIQTNRINERTNKLLKEAQEQSEELRAQEEEMRQNMEELSATQEELSRKENEYQKVIADLKKEVETLTPKSQAKTATTQVN</sequence>
<comment type="caution">
    <text evidence="5">The sequence shown here is derived from an EMBL/GenBank/DDBJ whole genome shotgun (WGS) entry which is preliminary data.</text>
</comment>
<dbReference type="SMART" id="SM00065">
    <property type="entry name" value="GAF"/>
    <property type="match status" value="1"/>
</dbReference>
<feature type="region of interest" description="Disordered" evidence="2">
    <location>
        <begin position="416"/>
        <end position="446"/>
    </location>
</feature>
<feature type="transmembrane region" description="Helical" evidence="3">
    <location>
        <begin position="79"/>
        <end position="96"/>
    </location>
</feature>
<dbReference type="Pfam" id="PF13185">
    <property type="entry name" value="GAF_2"/>
    <property type="match status" value="1"/>
</dbReference>
<gene>
    <name evidence="5" type="ORF">QQ020_25375</name>
</gene>
<keyword evidence="3" id="KW-0812">Transmembrane</keyword>
<feature type="transmembrane region" description="Helical" evidence="3">
    <location>
        <begin position="102"/>
        <end position="122"/>
    </location>
</feature>
<reference evidence="5" key="1">
    <citation type="submission" date="2023-06" db="EMBL/GenBank/DDBJ databases">
        <title>Genomic of Agaribacillus aureum.</title>
        <authorList>
            <person name="Wang G."/>
        </authorList>
    </citation>
    <scope>NUCLEOTIDE SEQUENCE</scope>
    <source>
        <strain evidence="5">BMA12</strain>
    </source>
</reference>
<dbReference type="EMBL" id="JAUJEB010000006">
    <property type="protein sequence ID" value="MDN5215436.1"/>
    <property type="molecule type" value="Genomic_DNA"/>
</dbReference>
<accession>A0ABT8LGD6</accession>
<protein>
    <recommendedName>
        <fullName evidence="4">GAF domain-containing protein</fullName>
    </recommendedName>
</protein>
<feature type="coiled-coil region" evidence="1">
    <location>
        <begin position="196"/>
        <end position="242"/>
    </location>
</feature>